<name>A0A068DT35_9FLAO</name>
<keyword evidence="7 10" id="KW-0342">GTP-binding</keyword>
<evidence type="ECO:0000256" key="3">
    <source>
        <dbReference type="ARBA" id="ARBA00022618"/>
    </source>
</evidence>
<dbReference type="Proteomes" id="UP000027148">
    <property type="component" value="Chromosome"/>
</dbReference>
<dbReference type="FunFam" id="3.40.50.300:FF:000098">
    <property type="entry name" value="Probable GTP-binding protein EngB"/>
    <property type="match status" value="1"/>
</dbReference>
<dbReference type="HAMAP" id="MF_00321">
    <property type="entry name" value="GTPase_EngB"/>
    <property type="match status" value="1"/>
</dbReference>
<dbReference type="PROSITE" id="PS51706">
    <property type="entry name" value="G_ENGB"/>
    <property type="match status" value="1"/>
</dbReference>
<evidence type="ECO:0000256" key="8">
    <source>
        <dbReference type="ARBA" id="ARBA00023210"/>
    </source>
</evidence>
<evidence type="ECO:0000256" key="5">
    <source>
        <dbReference type="ARBA" id="ARBA00022741"/>
    </source>
</evidence>
<evidence type="ECO:0000313" key="13">
    <source>
        <dbReference type="Proteomes" id="UP000027148"/>
    </source>
</evidence>
<dbReference type="EMBL" id="CP006873">
    <property type="protein sequence ID" value="AID37544.1"/>
    <property type="molecule type" value="Genomic_DNA"/>
</dbReference>
<dbReference type="InterPro" id="IPR006073">
    <property type="entry name" value="GTP-bd"/>
</dbReference>
<dbReference type="GO" id="GO:0046872">
    <property type="term" value="F:metal ion binding"/>
    <property type="evidence" value="ECO:0007669"/>
    <property type="project" value="UniProtKB-KW"/>
</dbReference>
<keyword evidence="5 10" id="KW-0547">Nucleotide-binding</keyword>
<dbReference type="CDD" id="cd01876">
    <property type="entry name" value="YihA_EngB"/>
    <property type="match status" value="1"/>
</dbReference>
<evidence type="ECO:0000313" key="12">
    <source>
        <dbReference type="EMBL" id="AID37544.1"/>
    </source>
</evidence>
<evidence type="ECO:0000259" key="11">
    <source>
        <dbReference type="PROSITE" id="PS51706"/>
    </source>
</evidence>
<keyword evidence="6" id="KW-0460">Magnesium</keyword>
<keyword evidence="13" id="KW-1185">Reference proteome</keyword>
<organism evidence="12 13">
    <name type="scientific">Candidatus Walczuchella monophlebidarum</name>
    <dbReference type="NCBI Taxonomy" id="1415657"/>
    <lineage>
        <taxon>Bacteria</taxon>
        <taxon>Pseudomonadati</taxon>
        <taxon>Bacteroidota</taxon>
        <taxon>Flavobacteriia</taxon>
        <taxon>Flavobacteriales</taxon>
        <taxon>Candidatus Walczuchella</taxon>
    </lineage>
</organism>
<comment type="function">
    <text evidence="10">Necessary for normal cell division and for the maintenance of normal septation.</text>
</comment>
<reference evidence="12 13" key="1">
    <citation type="journal article" date="2014" name="Genome Biol. Evol.">
        <title>Genome sequence of "Candidatus Walczuchella monophlebidarum" the flavobacterial endosymbiont of Llaveia axin axin (Hemiptera: Coccoidea: Monophlebidae).</title>
        <authorList>
            <person name="Rosas-Perez T."/>
            <person name="Rosenblueth M."/>
            <person name="Rincon-Rosales R."/>
            <person name="Mora J."/>
            <person name="Martinez-Romero E."/>
        </authorList>
    </citation>
    <scope>NUCLEOTIDE SEQUENCE [LARGE SCALE GENOMIC DNA]</scope>
    <source>
        <strain evidence="12">FNIIJ</strain>
    </source>
</reference>
<keyword evidence="4" id="KW-0479">Metal-binding</keyword>
<proteinExistence type="inferred from homology"/>
<gene>
    <name evidence="12" type="primary">ysxC</name>
    <name evidence="10" type="synonym">engB</name>
    <name evidence="12" type="ORF">FNIIJ_296</name>
</gene>
<dbReference type="Pfam" id="PF01926">
    <property type="entry name" value="MMR_HSR1"/>
    <property type="match status" value="1"/>
</dbReference>
<evidence type="ECO:0000256" key="2">
    <source>
        <dbReference type="ARBA" id="ARBA00009638"/>
    </source>
</evidence>
<dbReference type="InterPro" id="IPR030393">
    <property type="entry name" value="G_ENGB_dom"/>
</dbReference>
<dbReference type="InterPro" id="IPR019987">
    <property type="entry name" value="GTP-bd_ribosome_bio_YsxC"/>
</dbReference>
<evidence type="ECO:0000256" key="7">
    <source>
        <dbReference type="ARBA" id="ARBA00023134"/>
    </source>
</evidence>
<evidence type="ECO:0000256" key="4">
    <source>
        <dbReference type="ARBA" id="ARBA00022723"/>
    </source>
</evidence>
<dbReference type="KEGG" id="elv:FNIIJ_296"/>
<dbReference type="InterPro" id="IPR027417">
    <property type="entry name" value="P-loop_NTPase"/>
</dbReference>
<evidence type="ECO:0000256" key="1">
    <source>
        <dbReference type="ARBA" id="ARBA00001946"/>
    </source>
</evidence>
<keyword evidence="8 10" id="KW-0717">Septation</keyword>
<sequence length="206" mass="24058">MINIQSTSFISSSTKTDQLPEPNFPEYAFAGRSNVGKSSLINMLTNRKRLAKTSSFPGKTRLINHFLINNKWYLADLPGYGYAEISKKERKRIQKLIYDYLSSRENLLCLFVLIDSRLPIQKNDRNFLKYIGENQIPFCLIFTKTDKLSFKKCERNISLYQKTLLEDWEVIPTFFKSSSNSREGKIKILKYIETLNEQWKTKIGNS</sequence>
<dbReference type="PANTHER" id="PTHR11649">
    <property type="entry name" value="MSS1/TRME-RELATED GTP-BINDING PROTEIN"/>
    <property type="match status" value="1"/>
</dbReference>
<keyword evidence="9 10" id="KW-0131">Cell cycle</keyword>
<comment type="similarity">
    <text evidence="2 10">Belongs to the TRAFAC class TrmE-Era-EngA-EngB-Septin-like GTPase superfamily. EngB GTPase family.</text>
</comment>
<dbReference type="SUPFAM" id="SSF52540">
    <property type="entry name" value="P-loop containing nucleoside triphosphate hydrolases"/>
    <property type="match status" value="1"/>
</dbReference>
<evidence type="ECO:0000256" key="6">
    <source>
        <dbReference type="ARBA" id="ARBA00022842"/>
    </source>
</evidence>
<dbReference type="HOGENOM" id="CLU_033732_3_1_10"/>
<dbReference type="GO" id="GO:0005525">
    <property type="term" value="F:GTP binding"/>
    <property type="evidence" value="ECO:0007669"/>
    <property type="project" value="UniProtKB-UniRule"/>
</dbReference>
<dbReference type="RefSeq" id="WP_316929435.1">
    <property type="nucleotide sequence ID" value="NZ_CP006873.1"/>
</dbReference>
<dbReference type="Gene3D" id="3.40.50.300">
    <property type="entry name" value="P-loop containing nucleotide triphosphate hydrolases"/>
    <property type="match status" value="1"/>
</dbReference>
<dbReference type="AlphaFoldDB" id="A0A068DT35"/>
<dbReference type="STRING" id="1415657.FNIIJ_296"/>
<accession>A0A068DT35</accession>
<dbReference type="GO" id="GO:0000917">
    <property type="term" value="P:division septum assembly"/>
    <property type="evidence" value="ECO:0007669"/>
    <property type="project" value="UniProtKB-KW"/>
</dbReference>
<keyword evidence="3 10" id="KW-0132">Cell division</keyword>
<comment type="cofactor">
    <cofactor evidence="1">
        <name>Mg(2+)</name>
        <dbReference type="ChEBI" id="CHEBI:18420"/>
    </cofactor>
</comment>
<evidence type="ECO:0000256" key="9">
    <source>
        <dbReference type="ARBA" id="ARBA00023306"/>
    </source>
</evidence>
<dbReference type="PANTHER" id="PTHR11649:SF13">
    <property type="entry name" value="ENGB-TYPE G DOMAIN-CONTAINING PROTEIN"/>
    <property type="match status" value="1"/>
</dbReference>
<dbReference type="NCBIfam" id="TIGR03598">
    <property type="entry name" value="GTPase_YsxC"/>
    <property type="match status" value="1"/>
</dbReference>
<feature type="domain" description="EngB-type G" evidence="11">
    <location>
        <begin position="23"/>
        <end position="198"/>
    </location>
</feature>
<evidence type="ECO:0000256" key="10">
    <source>
        <dbReference type="HAMAP-Rule" id="MF_00321"/>
    </source>
</evidence>
<protein>
    <recommendedName>
        <fullName evidence="10">Probable GTP-binding protein EngB</fullName>
    </recommendedName>
</protein>